<name>A0A0F8ZPM2_9ZZZZ</name>
<dbReference type="EMBL" id="LAZR01050181">
    <property type="protein sequence ID" value="KKK87935.1"/>
    <property type="molecule type" value="Genomic_DNA"/>
</dbReference>
<sequence>MSEKEEMKTCEEEYPIGTEVIIIEDCRRFKRATGKKGVIVKYMHYIIPAANFPLNLGKGKEKIELTIDNLEEDLQDTMPIIKYGKLAKIRGYQCFWSSIEDFEKMKKLKNNIEKEVSS</sequence>
<protein>
    <submittedName>
        <fullName evidence="1">Uncharacterized protein</fullName>
    </submittedName>
</protein>
<organism evidence="1">
    <name type="scientific">marine sediment metagenome</name>
    <dbReference type="NCBI Taxonomy" id="412755"/>
    <lineage>
        <taxon>unclassified sequences</taxon>
        <taxon>metagenomes</taxon>
        <taxon>ecological metagenomes</taxon>
    </lineage>
</organism>
<dbReference type="AlphaFoldDB" id="A0A0F8ZPM2"/>
<comment type="caution">
    <text evidence="1">The sequence shown here is derived from an EMBL/GenBank/DDBJ whole genome shotgun (WGS) entry which is preliminary data.</text>
</comment>
<proteinExistence type="predicted"/>
<accession>A0A0F8ZPM2</accession>
<gene>
    <name evidence="1" type="ORF">LCGC14_2748240</name>
</gene>
<evidence type="ECO:0000313" key="1">
    <source>
        <dbReference type="EMBL" id="KKK87935.1"/>
    </source>
</evidence>
<reference evidence="1" key="1">
    <citation type="journal article" date="2015" name="Nature">
        <title>Complex archaea that bridge the gap between prokaryotes and eukaryotes.</title>
        <authorList>
            <person name="Spang A."/>
            <person name="Saw J.H."/>
            <person name="Jorgensen S.L."/>
            <person name="Zaremba-Niedzwiedzka K."/>
            <person name="Martijn J."/>
            <person name="Lind A.E."/>
            <person name="van Eijk R."/>
            <person name="Schleper C."/>
            <person name="Guy L."/>
            <person name="Ettema T.J."/>
        </authorList>
    </citation>
    <scope>NUCLEOTIDE SEQUENCE</scope>
</reference>